<dbReference type="Pfam" id="PF03466">
    <property type="entry name" value="LysR_substrate"/>
    <property type="match status" value="1"/>
</dbReference>
<dbReference type="GO" id="GO:0006351">
    <property type="term" value="P:DNA-templated transcription"/>
    <property type="evidence" value="ECO:0007669"/>
    <property type="project" value="TreeGrafter"/>
</dbReference>
<dbReference type="NCBIfam" id="NF008352">
    <property type="entry name" value="PRK11139.1"/>
    <property type="match status" value="1"/>
</dbReference>
<dbReference type="GO" id="GO:0003700">
    <property type="term" value="F:DNA-binding transcription factor activity"/>
    <property type="evidence" value="ECO:0007669"/>
    <property type="project" value="InterPro"/>
</dbReference>
<dbReference type="SUPFAM" id="SSF53850">
    <property type="entry name" value="Periplasmic binding protein-like II"/>
    <property type="match status" value="1"/>
</dbReference>
<dbReference type="PANTHER" id="PTHR30537">
    <property type="entry name" value="HTH-TYPE TRANSCRIPTIONAL REGULATOR"/>
    <property type="match status" value="1"/>
</dbReference>
<keyword evidence="7" id="KW-1185">Reference proteome</keyword>
<dbReference type="KEGG" id="maes:Ga0123461_2239"/>
<keyword evidence="3" id="KW-0238">DNA-binding</keyword>
<dbReference type="CDD" id="cd08432">
    <property type="entry name" value="PBP2_GcdR_TrpI_HvrB_AmpR_like"/>
    <property type="match status" value="1"/>
</dbReference>
<dbReference type="RefSeq" id="WP_100278390.1">
    <property type="nucleotide sequence ID" value="NZ_CP018799.1"/>
</dbReference>
<dbReference type="SUPFAM" id="SSF46785">
    <property type="entry name" value="Winged helix' DNA-binding domain"/>
    <property type="match status" value="1"/>
</dbReference>
<dbReference type="InterPro" id="IPR036388">
    <property type="entry name" value="WH-like_DNA-bd_sf"/>
</dbReference>
<dbReference type="PRINTS" id="PR00039">
    <property type="entry name" value="HTHLYSR"/>
</dbReference>
<evidence type="ECO:0000259" key="5">
    <source>
        <dbReference type="PROSITE" id="PS50931"/>
    </source>
</evidence>
<protein>
    <submittedName>
        <fullName evidence="6">Transcriptional regulator, LysR family</fullName>
    </submittedName>
</protein>
<evidence type="ECO:0000256" key="2">
    <source>
        <dbReference type="ARBA" id="ARBA00023015"/>
    </source>
</evidence>
<dbReference type="InterPro" id="IPR058163">
    <property type="entry name" value="LysR-type_TF_proteobact-type"/>
</dbReference>
<dbReference type="OrthoDB" id="5291872at2"/>
<reference evidence="6 7" key="1">
    <citation type="submission" date="2016-12" db="EMBL/GenBank/DDBJ databases">
        <title>Isolation and genomic insights into novel planktonic Zetaproteobacteria from stratified waters of the Chesapeake Bay.</title>
        <authorList>
            <person name="McAllister S.M."/>
            <person name="Kato S."/>
            <person name="Chan C.S."/>
            <person name="Chiu B.K."/>
            <person name="Field E.K."/>
        </authorList>
    </citation>
    <scope>NUCLEOTIDE SEQUENCE [LARGE SCALE GENOMIC DNA]</scope>
    <source>
        <strain evidence="6 7">CP-5</strain>
    </source>
</reference>
<dbReference type="Proteomes" id="UP000231701">
    <property type="component" value="Chromosome"/>
</dbReference>
<keyword evidence="2" id="KW-0805">Transcription regulation</keyword>
<evidence type="ECO:0000256" key="4">
    <source>
        <dbReference type="ARBA" id="ARBA00023163"/>
    </source>
</evidence>
<accession>A0A2K8L6P8</accession>
<dbReference type="InterPro" id="IPR036390">
    <property type="entry name" value="WH_DNA-bd_sf"/>
</dbReference>
<proteinExistence type="inferred from homology"/>
<dbReference type="Pfam" id="PF00126">
    <property type="entry name" value="HTH_1"/>
    <property type="match status" value="1"/>
</dbReference>
<feature type="domain" description="HTH lysR-type" evidence="5">
    <location>
        <begin position="7"/>
        <end position="64"/>
    </location>
</feature>
<sequence length="291" mass="32650">MPERKTPSLNALRAFAAAGKCLNLKKAADELFVTPSALSHQVRGLEETLGISLFHRTRHGLELTESGRSILPGIRAAFDSIEETLSLLQPNHEQHILTVSMLSTFAMRWFIPRLPRFQKQHPDIEVRISTSVDLVDFRREDIDCAIRSGQGNWPGLVIEHLFSEQLTPVCSPAIRLHSPGELKQQTLLHARLRPDDWQVWLHSAGISKLQAVHEQTFETRNFAIAAAIEGIGVAVVDPALVSEEILSGRLIQPFAQSIPGENGYHLVYPEKHRPNPALKAFRVWLLDEARK</sequence>
<keyword evidence="4" id="KW-0804">Transcription</keyword>
<dbReference type="Gene3D" id="1.10.10.10">
    <property type="entry name" value="Winged helix-like DNA-binding domain superfamily/Winged helix DNA-binding domain"/>
    <property type="match status" value="1"/>
</dbReference>
<evidence type="ECO:0000256" key="3">
    <source>
        <dbReference type="ARBA" id="ARBA00023125"/>
    </source>
</evidence>
<organism evidence="6 7">
    <name type="scientific">Mariprofundus aestuarium</name>
    <dbReference type="NCBI Taxonomy" id="1921086"/>
    <lineage>
        <taxon>Bacteria</taxon>
        <taxon>Pseudomonadati</taxon>
        <taxon>Pseudomonadota</taxon>
        <taxon>Candidatius Mariprofundia</taxon>
        <taxon>Mariprofundales</taxon>
        <taxon>Mariprofundaceae</taxon>
        <taxon>Mariprofundus</taxon>
    </lineage>
</organism>
<dbReference type="AlphaFoldDB" id="A0A2K8L6P8"/>
<dbReference type="EMBL" id="CP018799">
    <property type="protein sequence ID" value="ATX80644.1"/>
    <property type="molecule type" value="Genomic_DNA"/>
</dbReference>
<name>A0A2K8L6P8_MARES</name>
<dbReference type="PANTHER" id="PTHR30537:SF74">
    <property type="entry name" value="HTH-TYPE TRANSCRIPTIONAL REGULATOR TRPI"/>
    <property type="match status" value="1"/>
</dbReference>
<comment type="similarity">
    <text evidence="1">Belongs to the LysR transcriptional regulatory family.</text>
</comment>
<dbReference type="InterPro" id="IPR000847">
    <property type="entry name" value="LysR_HTH_N"/>
</dbReference>
<dbReference type="InterPro" id="IPR005119">
    <property type="entry name" value="LysR_subst-bd"/>
</dbReference>
<evidence type="ECO:0000256" key="1">
    <source>
        <dbReference type="ARBA" id="ARBA00009437"/>
    </source>
</evidence>
<evidence type="ECO:0000313" key="6">
    <source>
        <dbReference type="EMBL" id="ATX80644.1"/>
    </source>
</evidence>
<dbReference type="PROSITE" id="PS50931">
    <property type="entry name" value="HTH_LYSR"/>
    <property type="match status" value="1"/>
</dbReference>
<dbReference type="GO" id="GO:0043565">
    <property type="term" value="F:sequence-specific DNA binding"/>
    <property type="evidence" value="ECO:0007669"/>
    <property type="project" value="TreeGrafter"/>
</dbReference>
<gene>
    <name evidence="6" type="ORF">Ga0123461_2239</name>
</gene>
<dbReference type="Gene3D" id="3.40.190.10">
    <property type="entry name" value="Periplasmic binding protein-like II"/>
    <property type="match status" value="2"/>
</dbReference>
<evidence type="ECO:0000313" key="7">
    <source>
        <dbReference type="Proteomes" id="UP000231701"/>
    </source>
</evidence>